<dbReference type="Pfam" id="PF06330">
    <property type="entry name" value="TRI5"/>
    <property type="match status" value="1"/>
</dbReference>
<dbReference type="SFLD" id="SFLDG01021">
    <property type="entry name" value="Trichodiene_Synthase_Like"/>
    <property type="match status" value="1"/>
</dbReference>
<dbReference type="Gene3D" id="1.10.600.10">
    <property type="entry name" value="Farnesyl Diphosphate Synthase"/>
    <property type="match status" value="1"/>
</dbReference>
<organism evidence="3 4">
    <name type="scientific">Cerrena zonata</name>
    <dbReference type="NCBI Taxonomy" id="2478898"/>
    <lineage>
        <taxon>Eukaryota</taxon>
        <taxon>Fungi</taxon>
        <taxon>Dikarya</taxon>
        <taxon>Basidiomycota</taxon>
        <taxon>Agaricomycotina</taxon>
        <taxon>Agaricomycetes</taxon>
        <taxon>Polyporales</taxon>
        <taxon>Cerrenaceae</taxon>
        <taxon>Cerrena</taxon>
    </lineage>
</organism>
<comment type="caution">
    <text evidence="3">The sequence shown here is derived from an EMBL/GenBank/DDBJ whole genome shotgun (WGS) entry which is preliminary data.</text>
</comment>
<dbReference type="Proteomes" id="UP001385951">
    <property type="component" value="Unassembled WGS sequence"/>
</dbReference>
<gene>
    <name evidence="3" type="ORF">QCA50_006456</name>
</gene>
<dbReference type="InterPro" id="IPR024652">
    <property type="entry name" value="Trichodiene_synth"/>
</dbReference>
<evidence type="ECO:0000256" key="2">
    <source>
        <dbReference type="ARBA" id="ARBA00023239"/>
    </source>
</evidence>
<evidence type="ECO:0000313" key="4">
    <source>
        <dbReference type="Proteomes" id="UP001385951"/>
    </source>
</evidence>
<name>A0AAW0GIT7_9APHY</name>
<evidence type="ECO:0000313" key="3">
    <source>
        <dbReference type="EMBL" id="KAK7689817.1"/>
    </source>
</evidence>
<evidence type="ECO:0000256" key="1">
    <source>
        <dbReference type="ARBA" id="ARBA00007946"/>
    </source>
</evidence>
<comment type="similarity">
    <text evidence="1">Belongs to the trichodiene synthase family.</text>
</comment>
<keyword evidence="2" id="KW-0456">Lyase</keyword>
<dbReference type="EMBL" id="JASBNA010000007">
    <property type="protein sequence ID" value="KAK7689817.1"/>
    <property type="molecule type" value="Genomic_DNA"/>
</dbReference>
<dbReference type="SFLD" id="SFLDS00005">
    <property type="entry name" value="Isoprenoid_Synthase_Type_I"/>
    <property type="match status" value="1"/>
</dbReference>
<dbReference type="GO" id="GO:0016838">
    <property type="term" value="F:carbon-oxygen lyase activity, acting on phosphates"/>
    <property type="evidence" value="ECO:0007669"/>
    <property type="project" value="InterPro"/>
</dbReference>
<sequence>MDSAGTIARQTILYYLRTSRAADRFPPRSPPPIVEAKVRDTIQSWKLDIPEHLYEKYIVAGLDIGYAAYQHTSYDLQIAISLFTFCATVVDDATLVDPQALREFIPRFCTGQPQLQPVLTHFVETTTAMRTFFPSYAANTFYSALVSYVNEEIYCRNEATELVIGPDGGQYVEYSRFKGGIPEPYALSIWPQDICPNVKEYIQAVPDAIVFINGLNDLFSFYKETLEDDQHNYIHQYARVYGKTLEESVDDLAHKLVSSIERVRNILGEGKALEAWENFVSGYTHFHLYCPRYKLSKIVPEYF</sequence>
<keyword evidence="4" id="KW-1185">Reference proteome</keyword>
<evidence type="ECO:0008006" key="5">
    <source>
        <dbReference type="Google" id="ProtNLM"/>
    </source>
</evidence>
<dbReference type="AlphaFoldDB" id="A0AAW0GIT7"/>
<dbReference type="InterPro" id="IPR008949">
    <property type="entry name" value="Isoprenoid_synthase_dom_sf"/>
</dbReference>
<dbReference type="SUPFAM" id="SSF48576">
    <property type="entry name" value="Terpenoid synthases"/>
    <property type="match status" value="1"/>
</dbReference>
<proteinExistence type="inferred from homology"/>
<protein>
    <recommendedName>
        <fullName evidence="5">Terpenoid synthase</fullName>
    </recommendedName>
</protein>
<accession>A0AAW0GIT7</accession>
<reference evidence="3 4" key="1">
    <citation type="submission" date="2022-09" db="EMBL/GenBank/DDBJ databases">
        <authorList>
            <person name="Palmer J.M."/>
        </authorList>
    </citation>
    <scope>NUCLEOTIDE SEQUENCE [LARGE SCALE GENOMIC DNA]</scope>
    <source>
        <strain evidence="3 4">DSM 7382</strain>
    </source>
</reference>